<organism evidence="1 2">
    <name type="scientific">Populus alba</name>
    <name type="common">White poplar</name>
    <dbReference type="NCBI Taxonomy" id="43335"/>
    <lineage>
        <taxon>Eukaryota</taxon>
        <taxon>Viridiplantae</taxon>
        <taxon>Streptophyta</taxon>
        <taxon>Embryophyta</taxon>
        <taxon>Tracheophyta</taxon>
        <taxon>Spermatophyta</taxon>
        <taxon>Magnoliopsida</taxon>
        <taxon>eudicotyledons</taxon>
        <taxon>Gunneridae</taxon>
        <taxon>Pentapetalae</taxon>
        <taxon>rosids</taxon>
        <taxon>fabids</taxon>
        <taxon>Malpighiales</taxon>
        <taxon>Salicaceae</taxon>
        <taxon>Saliceae</taxon>
        <taxon>Populus</taxon>
    </lineage>
</organism>
<evidence type="ECO:0000313" key="1">
    <source>
        <dbReference type="EMBL" id="KAL3565476.1"/>
    </source>
</evidence>
<name>A0ACC4AH17_POPAL</name>
<sequence length="68" mass="7641">MALPSTELMEAEFFKEYGNNHSRALLSSKKAQQILGKEVWLLISAADPEHIITREAVTNIVCVLQLRS</sequence>
<reference evidence="1 2" key="1">
    <citation type="journal article" date="2024" name="Plant Biotechnol. J.">
        <title>Genome and CRISPR/Cas9 system of a widespread forest tree (Populus alba) in the world.</title>
        <authorList>
            <person name="Liu Y.J."/>
            <person name="Jiang P.F."/>
            <person name="Han X.M."/>
            <person name="Li X.Y."/>
            <person name="Wang H.M."/>
            <person name="Wang Y.J."/>
            <person name="Wang X.X."/>
            <person name="Zeng Q.Y."/>
        </authorList>
    </citation>
    <scope>NUCLEOTIDE SEQUENCE [LARGE SCALE GENOMIC DNA]</scope>
    <source>
        <strain evidence="2">cv. PAL-ZL1</strain>
    </source>
</reference>
<gene>
    <name evidence="1" type="ORF">D5086_033522</name>
</gene>
<dbReference type="EMBL" id="RCHU02000019">
    <property type="protein sequence ID" value="KAL3565476.1"/>
    <property type="molecule type" value="Genomic_DNA"/>
</dbReference>
<dbReference type="Proteomes" id="UP000309997">
    <property type="component" value="Unassembled WGS sequence"/>
</dbReference>
<evidence type="ECO:0000313" key="2">
    <source>
        <dbReference type="Proteomes" id="UP000309997"/>
    </source>
</evidence>
<comment type="caution">
    <text evidence="1">The sequence shown here is derived from an EMBL/GenBank/DDBJ whole genome shotgun (WGS) entry which is preliminary data.</text>
</comment>
<accession>A0ACC4AH17</accession>
<keyword evidence="2" id="KW-1185">Reference proteome</keyword>
<protein>
    <submittedName>
        <fullName evidence="1">Uncharacterized protein</fullName>
    </submittedName>
</protein>
<proteinExistence type="predicted"/>